<proteinExistence type="predicted"/>
<protein>
    <recommendedName>
        <fullName evidence="3">Shikimate kinase</fullName>
    </recommendedName>
</protein>
<dbReference type="InterPro" id="IPR027417">
    <property type="entry name" value="P-loop_NTPase"/>
</dbReference>
<dbReference type="RefSeq" id="WP_255910406.1">
    <property type="nucleotide sequence ID" value="NZ_JANFQO010000001.1"/>
</dbReference>
<keyword evidence="2" id="KW-1185">Reference proteome</keyword>
<evidence type="ECO:0000313" key="2">
    <source>
        <dbReference type="Proteomes" id="UP001165498"/>
    </source>
</evidence>
<reference evidence="1" key="1">
    <citation type="submission" date="2022-07" db="EMBL/GenBank/DDBJ databases">
        <title>Tahibacter sp., a new gammaproteobacterium isolated from the silt sample collected at pig farm.</title>
        <authorList>
            <person name="Chen H."/>
        </authorList>
    </citation>
    <scope>NUCLEOTIDE SEQUENCE</scope>
    <source>
        <strain evidence="1">P2K</strain>
    </source>
</reference>
<dbReference type="Gene3D" id="3.40.50.300">
    <property type="entry name" value="P-loop containing nucleotide triphosphate hydrolases"/>
    <property type="match status" value="1"/>
</dbReference>
<sequence>MYVVFLHGPAGAGKYTIGRLLGAELGLPLLHNHLAVDPALALFDFGTAPFRRLRAAIWRAAFGEAAAAGRSFIFTFHPEASVAPELIGELCALVEDAGGRVHFVALHCATAALLPRLDSPGRRRFGKLADPVLYQRIEAAGGFDFPPLPAALLQLDTAALAAEESAARIAAALRAAEPAAPA</sequence>
<gene>
    <name evidence="1" type="ORF">NM961_01255</name>
</gene>
<dbReference type="Proteomes" id="UP001165498">
    <property type="component" value="Unassembled WGS sequence"/>
</dbReference>
<dbReference type="EMBL" id="JANFQO010000001">
    <property type="protein sequence ID" value="MCQ4163326.1"/>
    <property type="molecule type" value="Genomic_DNA"/>
</dbReference>
<comment type="caution">
    <text evidence="1">The sequence shown here is derived from an EMBL/GenBank/DDBJ whole genome shotgun (WGS) entry which is preliminary data.</text>
</comment>
<accession>A0ABT1QLD2</accession>
<evidence type="ECO:0008006" key="3">
    <source>
        <dbReference type="Google" id="ProtNLM"/>
    </source>
</evidence>
<organism evidence="1 2">
    <name type="scientific">Tahibacter harae</name>
    <dbReference type="NCBI Taxonomy" id="2963937"/>
    <lineage>
        <taxon>Bacteria</taxon>
        <taxon>Pseudomonadati</taxon>
        <taxon>Pseudomonadota</taxon>
        <taxon>Gammaproteobacteria</taxon>
        <taxon>Lysobacterales</taxon>
        <taxon>Rhodanobacteraceae</taxon>
        <taxon>Tahibacter</taxon>
    </lineage>
</organism>
<name>A0ABT1QLD2_9GAMM</name>
<evidence type="ECO:0000313" key="1">
    <source>
        <dbReference type="EMBL" id="MCQ4163326.1"/>
    </source>
</evidence>
<dbReference type="SUPFAM" id="SSF52540">
    <property type="entry name" value="P-loop containing nucleoside triphosphate hydrolases"/>
    <property type="match status" value="1"/>
</dbReference>